<evidence type="ECO:0000313" key="2">
    <source>
        <dbReference type="Proteomes" id="UP000007110"/>
    </source>
</evidence>
<dbReference type="PANTHER" id="PTHR34290:SF2">
    <property type="entry name" value="OS04G0668800 PROTEIN"/>
    <property type="match status" value="1"/>
</dbReference>
<dbReference type="AlphaFoldDB" id="A0A7M7RAA7"/>
<dbReference type="Proteomes" id="UP000007110">
    <property type="component" value="Unassembled WGS sequence"/>
</dbReference>
<name>A0A7M7RAA7_STRPU</name>
<dbReference type="Pfam" id="PF04134">
    <property type="entry name" value="DCC1-like"/>
    <property type="match status" value="1"/>
</dbReference>
<sequence length="188" mass="21022">MTTLTYLRNMTKLCSQRILNDLVCRNGIGKRGLCSTSSLGGTTGIEEGEGLAADIGVNRTGKTKVLYDGECPLCIQEIKLVRYLNNNKDAIHFVDISQPGYNQMEHNNIPFDEAMGIMHVVGPDNTVHKKINAVDAMYRAVGWGWATGFMKWPIFAGLFDRGYMWFARNRLRLTGQQCREGNCKIPDA</sequence>
<dbReference type="GO" id="GO:0015035">
    <property type="term" value="F:protein-disulfide reductase activity"/>
    <property type="evidence" value="ECO:0000318"/>
    <property type="project" value="GO_Central"/>
</dbReference>
<keyword evidence="2" id="KW-1185">Reference proteome</keyword>
<evidence type="ECO:0000313" key="1">
    <source>
        <dbReference type="EnsemblMetazoa" id="XP_782473"/>
    </source>
</evidence>
<dbReference type="OrthoDB" id="441708at2759"/>
<dbReference type="PANTHER" id="PTHR34290">
    <property type="entry name" value="SI:CH73-390P7.2"/>
    <property type="match status" value="1"/>
</dbReference>
<dbReference type="RefSeq" id="XP_782473.3">
    <property type="nucleotide sequence ID" value="XM_777380.5"/>
</dbReference>
<proteinExistence type="predicted"/>
<dbReference type="EnsemblMetazoa" id="XM_777380">
    <property type="protein sequence ID" value="XP_782473"/>
    <property type="gene ID" value="LOC577131"/>
</dbReference>
<dbReference type="InterPro" id="IPR007263">
    <property type="entry name" value="DCC1-like"/>
</dbReference>
<evidence type="ECO:0008006" key="3">
    <source>
        <dbReference type="Google" id="ProtNLM"/>
    </source>
</evidence>
<dbReference type="KEGG" id="spu:577131"/>
<reference evidence="2" key="1">
    <citation type="submission" date="2015-02" db="EMBL/GenBank/DDBJ databases">
        <title>Genome sequencing for Strongylocentrotus purpuratus.</title>
        <authorList>
            <person name="Murali S."/>
            <person name="Liu Y."/>
            <person name="Vee V."/>
            <person name="English A."/>
            <person name="Wang M."/>
            <person name="Skinner E."/>
            <person name="Han Y."/>
            <person name="Muzny D.M."/>
            <person name="Worley K.C."/>
            <person name="Gibbs R.A."/>
        </authorList>
    </citation>
    <scope>NUCLEOTIDE SEQUENCE</scope>
</reference>
<organism evidence="1 2">
    <name type="scientific">Strongylocentrotus purpuratus</name>
    <name type="common">Purple sea urchin</name>
    <dbReference type="NCBI Taxonomy" id="7668"/>
    <lineage>
        <taxon>Eukaryota</taxon>
        <taxon>Metazoa</taxon>
        <taxon>Echinodermata</taxon>
        <taxon>Eleutherozoa</taxon>
        <taxon>Echinozoa</taxon>
        <taxon>Echinoidea</taxon>
        <taxon>Euechinoidea</taxon>
        <taxon>Echinacea</taxon>
        <taxon>Camarodonta</taxon>
        <taxon>Echinidea</taxon>
        <taxon>Strongylocentrotidae</taxon>
        <taxon>Strongylocentrotus</taxon>
    </lineage>
</organism>
<accession>A0A7M7RAA7</accession>
<dbReference type="GeneID" id="577131"/>
<reference evidence="1" key="2">
    <citation type="submission" date="2021-01" db="UniProtKB">
        <authorList>
            <consortium name="EnsemblMetazoa"/>
        </authorList>
    </citation>
    <scope>IDENTIFICATION</scope>
</reference>
<dbReference type="OMA" id="WLYAPLR"/>
<dbReference type="InterPro" id="IPR044691">
    <property type="entry name" value="DCC1_Trx"/>
</dbReference>
<dbReference type="InParanoid" id="A0A7M7RAA7"/>
<protein>
    <recommendedName>
        <fullName evidence="3">Thiol-disulfide oxidoreductase DCC</fullName>
    </recommendedName>
</protein>